<evidence type="ECO:0000256" key="7">
    <source>
        <dbReference type="ARBA" id="ARBA00023136"/>
    </source>
</evidence>
<feature type="transmembrane region" description="Helical" evidence="9">
    <location>
        <begin position="331"/>
        <end position="361"/>
    </location>
</feature>
<keyword evidence="7 8" id="KW-0472">Membrane</keyword>
<evidence type="ECO:0000256" key="5">
    <source>
        <dbReference type="ARBA" id="ARBA00022692"/>
    </source>
</evidence>
<evidence type="ECO:0000256" key="6">
    <source>
        <dbReference type="ARBA" id="ARBA00022989"/>
    </source>
</evidence>
<dbReference type="EMBL" id="JAUSTN010000004">
    <property type="protein sequence ID" value="MDQ0274864.1"/>
    <property type="molecule type" value="Genomic_DNA"/>
</dbReference>
<evidence type="ECO:0000313" key="11">
    <source>
        <dbReference type="Proteomes" id="UP001236559"/>
    </source>
</evidence>
<evidence type="ECO:0000256" key="3">
    <source>
        <dbReference type="ARBA" id="ARBA00022448"/>
    </source>
</evidence>
<organism evidence="10 11">
    <name type="scientific">Peptoniphilus koenoeneniae</name>
    <dbReference type="NCBI Taxonomy" id="507751"/>
    <lineage>
        <taxon>Bacteria</taxon>
        <taxon>Bacillati</taxon>
        <taxon>Bacillota</taxon>
        <taxon>Tissierellia</taxon>
        <taxon>Tissierellales</taxon>
        <taxon>Peptoniphilaceae</taxon>
        <taxon>Peptoniphilus</taxon>
    </lineage>
</organism>
<feature type="transmembrane region" description="Helical" evidence="9">
    <location>
        <begin position="21"/>
        <end position="40"/>
    </location>
</feature>
<keyword evidence="11" id="KW-1185">Reference proteome</keyword>
<feature type="transmembrane region" description="Helical" evidence="9">
    <location>
        <begin position="381"/>
        <end position="407"/>
    </location>
</feature>
<evidence type="ECO:0000256" key="8">
    <source>
        <dbReference type="PIRNR" id="PIRNR005353"/>
    </source>
</evidence>
<comment type="similarity">
    <text evidence="2 8">Belongs to the nucleobase:cation symporter-2 (NCS2) (TC 2.A.40) family. Azg-like subfamily.</text>
</comment>
<evidence type="ECO:0000256" key="4">
    <source>
        <dbReference type="ARBA" id="ARBA00022475"/>
    </source>
</evidence>
<dbReference type="PANTHER" id="PTHR43337:SF1">
    <property type="entry name" value="XANTHINE_URACIL PERMEASE C887.17-RELATED"/>
    <property type="match status" value="1"/>
</dbReference>
<feature type="transmembrane region" description="Helical" evidence="9">
    <location>
        <begin position="197"/>
        <end position="217"/>
    </location>
</feature>
<feature type="transmembrane region" description="Helical" evidence="9">
    <location>
        <begin position="101"/>
        <end position="121"/>
    </location>
</feature>
<dbReference type="Pfam" id="PF00860">
    <property type="entry name" value="Xan_ur_permease"/>
    <property type="match status" value="1"/>
</dbReference>
<dbReference type="RefSeq" id="WP_023056177.1">
    <property type="nucleotide sequence ID" value="NZ_JAUSTN010000004.1"/>
</dbReference>
<keyword evidence="3 8" id="KW-0813">Transport</keyword>
<dbReference type="InterPro" id="IPR026033">
    <property type="entry name" value="Azg-like_bact_archaea"/>
</dbReference>
<evidence type="ECO:0000256" key="9">
    <source>
        <dbReference type="SAM" id="Phobius"/>
    </source>
</evidence>
<accession>A0ABU0AVK0</accession>
<protein>
    <submittedName>
        <fullName evidence="10">AGZA family xanthine/uracil permease-like MFS transporter</fullName>
    </submittedName>
</protein>
<sequence>MNQGFLENQFHLSERGTNVRTEIMAGLTTFMTMSYILIVNPSLLSQAGMDQGGVFTATIVSSIIAIILMAFLANLPFALAPGMGLNAFFVFTVVLQMGHPWQYALTAVFIEGVLFLLLSIFKVREALFDAIPIVLKKAVSVGIGLFIALIGLSSAGIVSSGDGVILTMGNLISKNSAVFFFGLVLMAFLTAKNVRGALLYGIVGSTILALILGVTSFPQGTIFSLPPSLGPVAFKIQWNNIFTLEMFSVMFTFLFVDIFDTVGTLTGVATKAKLLDENGKLPKIGQALLADAVGTACGALLGTSTVTTFVESASGVADGGRTGLTSLSTAFFFFLSLFFFPIISIIPGAATAPALVMVGLFMMSPIVDINFDDFTESIPAFLTIAMMPFAYSIAEGISFGMISYVFLKVLTGKQKEVSPLMYLLALVFILRYLKPLFGF</sequence>
<dbReference type="PANTHER" id="PTHR43337">
    <property type="entry name" value="XANTHINE/URACIL PERMEASE C887.17-RELATED"/>
    <property type="match status" value="1"/>
</dbReference>
<comment type="subcellular location">
    <subcellularLocation>
        <location evidence="1 8">Cell membrane</location>
        <topology evidence="1 8">Multi-pass membrane protein</topology>
    </subcellularLocation>
</comment>
<keyword evidence="5 8" id="KW-0812">Transmembrane</keyword>
<gene>
    <name evidence="10" type="ORF">J2S72_000885</name>
</gene>
<reference evidence="10 11" key="1">
    <citation type="submission" date="2023-07" db="EMBL/GenBank/DDBJ databases">
        <title>Genomic Encyclopedia of Type Strains, Phase IV (KMG-IV): sequencing the most valuable type-strain genomes for metagenomic binning, comparative biology and taxonomic classification.</title>
        <authorList>
            <person name="Goeker M."/>
        </authorList>
    </citation>
    <scope>NUCLEOTIDE SEQUENCE [LARGE SCALE GENOMIC DNA]</scope>
    <source>
        <strain evidence="10 11">DSM 22616</strain>
    </source>
</reference>
<keyword evidence="4 8" id="KW-1003">Cell membrane</keyword>
<comment type="caution">
    <text evidence="10">The sequence shown here is derived from an EMBL/GenBank/DDBJ whole genome shotgun (WGS) entry which is preliminary data.</text>
</comment>
<dbReference type="Proteomes" id="UP001236559">
    <property type="component" value="Unassembled WGS sequence"/>
</dbReference>
<proteinExistence type="inferred from homology"/>
<feature type="transmembrane region" description="Helical" evidence="9">
    <location>
        <begin position="133"/>
        <end position="159"/>
    </location>
</feature>
<dbReference type="PIRSF" id="PIRSF005353">
    <property type="entry name" value="PbuG"/>
    <property type="match status" value="1"/>
</dbReference>
<evidence type="ECO:0000256" key="1">
    <source>
        <dbReference type="ARBA" id="ARBA00004651"/>
    </source>
</evidence>
<feature type="transmembrane region" description="Helical" evidence="9">
    <location>
        <begin position="171"/>
        <end position="190"/>
    </location>
</feature>
<feature type="transmembrane region" description="Helical" evidence="9">
    <location>
        <begin position="52"/>
        <end position="72"/>
    </location>
</feature>
<evidence type="ECO:0000313" key="10">
    <source>
        <dbReference type="EMBL" id="MDQ0274864.1"/>
    </source>
</evidence>
<name>A0ABU0AVK0_9FIRM</name>
<feature type="transmembrane region" description="Helical" evidence="9">
    <location>
        <begin position="419"/>
        <end position="437"/>
    </location>
</feature>
<keyword evidence="6 8" id="KW-1133">Transmembrane helix</keyword>
<dbReference type="InterPro" id="IPR006043">
    <property type="entry name" value="NCS2"/>
</dbReference>
<dbReference type="InterPro" id="IPR045018">
    <property type="entry name" value="Azg-like"/>
</dbReference>
<evidence type="ECO:0000256" key="2">
    <source>
        <dbReference type="ARBA" id="ARBA00005697"/>
    </source>
</evidence>